<organism evidence="11 12">
    <name type="scientific">Adiantum capillus-veneris</name>
    <name type="common">Maidenhair fern</name>
    <dbReference type="NCBI Taxonomy" id="13818"/>
    <lineage>
        <taxon>Eukaryota</taxon>
        <taxon>Viridiplantae</taxon>
        <taxon>Streptophyta</taxon>
        <taxon>Embryophyta</taxon>
        <taxon>Tracheophyta</taxon>
        <taxon>Polypodiopsida</taxon>
        <taxon>Polypodiidae</taxon>
        <taxon>Polypodiales</taxon>
        <taxon>Pteridineae</taxon>
        <taxon>Pteridaceae</taxon>
        <taxon>Vittarioideae</taxon>
        <taxon>Adiantum</taxon>
    </lineage>
</organism>
<keyword evidence="6 7" id="KW-0464">Manganese</keyword>
<evidence type="ECO:0000256" key="7">
    <source>
        <dbReference type="PIRSR" id="PIRSR601929-1"/>
    </source>
</evidence>
<dbReference type="Pfam" id="PF00190">
    <property type="entry name" value="Cupin_1"/>
    <property type="match status" value="1"/>
</dbReference>
<dbReference type="InterPro" id="IPR011051">
    <property type="entry name" value="RmlC_Cupin_sf"/>
</dbReference>
<dbReference type="Gene3D" id="2.60.120.10">
    <property type="entry name" value="Jelly Rolls"/>
    <property type="match status" value="1"/>
</dbReference>
<keyword evidence="4 9" id="KW-0964">Secreted</keyword>
<accession>A0A9D4V488</accession>
<feature type="binding site" evidence="8">
    <location>
        <position position="125"/>
    </location>
    <ligand>
        <name>Mn(2+)</name>
        <dbReference type="ChEBI" id="CHEBI:29035"/>
    </ligand>
</feature>
<evidence type="ECO:0000256" key="9">
    <source>
        <dbReference type="RuleBase" id="RU366015"/>
    </source>
</evidence>
<dbReference type="PANTHER" id="PTHR31238">
    <property type="entry name" value="GERMIN-LIKE PROTEIN SUBFAMILY 3 MEMBER 3"/>
    <property type="match status" value="1"/>
</dbReference>
<dbReference type="PRINTS" id="PR00325">
    <property type="entry name" value="GERMIN"/>
</dbReference>
<evidence type="ECO:0000256" key="6">
    <source>
        <dbReference type="ARBA" id="ARBA00023211"/>
    </source>
</evidence>
<dbReference type="SUPFAM" id="SSF51182">
    <property type="entry name" value="RmlC-like cupins"/>
    <property type="match status" value="1"/>
</dbReference>
<comment type="subcellular location">
    <subcellularLocation>
        <location evidence="1 9">Secreted</location>
        <location evidence="1 9">Extracellular space</location>
        <location evidence="1 9">Apoplast</location>
    </subcellularLocation>
</comment>
<dbReference type="InterPro" id="IPR001929">
    <property type="entry name" value="Germin"/>
</dbReference>
<evidence type="ECO:0000313" key="12">
    <source>
        <dbReference type="Proteomes" id="UP000886520"/>
    </source>
</evidence>
<dbReference type="InterPro" id="IPR014710">
    <property type="entry name" value="RmlC-like_jellyroll"/>
</dbReference>
<evidence type="ECO:0000256" key="5">
    <source>
        <dbReference type="ARBA" id="ARBA00022723"/>
    </source>
</evidence>
<dbReference type="CDD" id="cd02241">
    <property type="entry name" value="cupin_OxOx"/>
    <property type="match status" value="1"/>
</dbReference>
<evidence type="ECO:0000256" key="3">
    <source>
        <dbReference type="ARBA" id="ARBA00022523"/>
    </source>
</evidence>
<reference evidence="11 12" key="1">
    <citation type="submission" date="2021-01" db="EMBL/GenBank/DDBJ databases">
        <title>Adiantum capillus-veneris genome.</title>
        <authorList>
            <person name="Fang Y."/>
            <person name="Liao Q."/>
        </authorList>
    </citation>
    <scope>NUCLEOTIDE SEQUENCE [LARGE SCALE GENOMIC DNA]</scope>
    <source>
        <strain evidence="11">H3</strain>
        <tissue evidence="11">Leaf</tissue>
    </source>
</reference>
<keyword evidence="3 9" id="KW-0052">Apoplast</keyword>
<name>A0A9D4V488_ADICA</name>
<evidence type="ECO:0000256" key="4">
    <source>
        <dbReference type="ARBA" id="ARBA00022525"/>
    </source>
</evidence>
<evidence type="ECO:0000259" key="10">
    <source>
        <dbReference type="SMART" id="SM00835"/>
    </source>
</evidence>
<feature type="binding site" evidence="7">
    <location>
        <position position="75"/>
    </location>
    <ligand>
        <name>oxalate</name>
        <dbReference type="ChEBI" id="CHEBI:30623"/>
    </ligand>
</feature>
<dbReference type="PROSITE" id="PS00725">
    <property type="entry name" value="GERMIN"/>
    <property type="match status" value="1"/>
</dbReference>
<feature type="binding site" evidence="8">
    <location>
        <position position="78"/>
    </location>
    <ligand>
        <name>Mn(2+)</name>
        <dbReference type="ChEBI" id="CHEBI:29035"/>
    </ligand>
</feature>
<keyword evidence="12" id="KW-1185">Reference proteome</keyword>
<feature type="binding site" evidence="7">
    <location>
        <position position="80"/>
    </location>
    <ligand>
        <name>oxalate</name>
        <dbReference type="ChEBI" id="CHEBI:30623"/>
    </ligand>
</feature>
<evidence type="ECO:0000256" key="2">
    <source>
        <dbReference type="ARBA" id="ARBA00007456"/>
    </source>
</evidence>
<comment type="similarity">
    <text evidence="2 9">Belongs to the germin family.</text>
</comment>
<dbReference type="OrthoDB" id="1858661at2759"/>
<protein>
    <recommendedName>
        <fullName evidence="9">Germin-like protein</fullName>
    </recommendedName>
</protein>
<dbReference type="SMART" id="SM00835">
    <property type="entry name" value="Cupin_1"/>
    <property type="match status" value="1"/>
</dbReference>
<evidence type="ECO:0000256" key="1">
    <source>
        <dbReference type="ARBA" id="ARBA00004271"/>
    </source>
</evidence>
<gene>
    <name evidence="11" type="ORF">GOP47_0004948</name>
</gene>
<keyword evidence="5 7" id="KW-0479">Metal-binding</keyword>
<feature type="domain" description="Cupin type-1" evidence="10">
    <location>
        <begin position="30"/>
        <end position="175"/>
    </location>
</feature>
<evidence type="ECO:0000313" key="11">
    <source>
        <dbReference type="EMBL" id="KAI5079469.1"/>
    </source>
</evidence>
<feature type="binding site" evidence="8">
    <location>
        <position position="85"/>
    </location>
    <ligand>
        <name>Mn(2+)</name>
        <dbReference type="ChEBI" id="CHEBI:29035"/>
    </ligand>
</feature>
<proteinExistence type="inferred from homology"/>
<comment type="caution">
    <text evidence="11">The sequence shown here is derived from an EMBL/GenBank/DDBJ whole genome shotgun (WGS) entry which is preliminary data.</text>
</comment>
<dbReference type="GO" id="GO:0030145">
    <property type="term" value="F:manganese ion binding"/>
    <property type="evidence" value="ECO:0007669"/>
    <property type="project" value="UniProtKB-UniRule"/>
</dbReference>
<evidence type="ECO:0000256" key="8">
    <source>
        <dbReference type="PIRSR" id="PIRSR601929-2"/>
    </source>
</evidence>
<dbReference type="GO" id="GO:0048046">
    <property type="term" value="C:apoplast"/>
    <property type="evidence" value="ECO:0007669"/>
    <property type="project" value="UniProtKB-SubCell"/>
</dbReference>
<sequence>MSMSCMQIALAADPDPLVDIPAGLTSFTLRDIFTNGDVSVGPGGTRATVNVNIFPAMESQSLTYTQFRMKPCGVNLPHTHPRASEMLTLVSGGPLQVGFVDTEGERHIDILYPGDVTIFPRGLLHFELNVGKITALYISALNSQNPGVLTAAGALLNIPTRALATSLNSTIQEVQELEQNMLVYGSNLEMPPPSVCTPGQDITTDF</sequence>
<dbReference type="EMBL" id="JABFUD020000005">
    <property type="protein sequence ID" value="KAI5079469.1"/>
    <property type="molecule type" value="Genomic_DNA"/>
</dbReference>
<feature type="binding site" evidence="8">
    <location>
        <position position="80"/>
    </location>
    <ligand>
        <name>Mn(2+)</name>
        <dbReference type="ChEBI" id="CHEBI:29035"/>
    </ligand>
</feature>
<dbReference type="InterPro" id="IPR006045">
    <property type="entry name" value="Cupin_1"/>
</dbReference>
<dbReference type="Proteomes" id="UP000886520">
    <property type="component" value="Chromosome 5"/>
</dbReference>
<feature type="binding site" evidence="7">
    <location>
        <position position="85"/>
    </location>
    <ligand>
        <name>oxalate</name>
        <dbReference type="ChEBI" id="CHEBI:30623"/>
    </ligand>
</feature>
<dbReference type="InterPro" id="IPR019780">
    <property type="entry name" value="Germin_Mn-BS"/>
</dbReference>
<dbReference type="AlphaFoldDB" id="A0A9D4V488"/>